<protein>
    <recommendedName>
        <fullName evidence="6">Radical SAM C-terminal extension domain-containing protein</fullName>
    </recommendedName>
</protein>
<dbReference type="InterPro" id="IPR039661">
    <property type="entry name" value="ELP3"/>
</dbReference>
<dbReference type="PANTHER" id="PTHR11135:SF0">
    <property type="entry name" value="ELONGATOR COMPLEX PROTEIN 3"/>
    <property type="match status" value="1"/>
</dbReference>
<evidence type="ECO:0000256" key="4">
    <source>
        <dbReference type="ARBA" id="ARBA00023004"/>
    </source>
</evidence>
<feature type="non-terminal residue" evidence="7">
    <location>
        <position position="1"/>
    </location>
</feature>
<keyword evidence="4" id="KW-0408">Iron</keyword>
<gene>
    <name evidence="7" type="ORF">S12H4_17661</name>
</gene>
<dbReference type="GO" id="GO:0005737">
    <property type="term" value="C:cytoplasm"/>
    <property type="evidence" value="ECO:0007669"/>
    <property type="project" value="TreeGrafter"/>
</dbReference>
<dbReference type="PANTHER" id="PTHR11135">
    <property type="entry name" value="HISTONE ACETYLTRANSFERASE-RELATED"/>
    <property type="match status" value="1"/>
</dbReference>
<reference evidence="7" key="1">
    <citation type="journal article" date="2014" name="Front. Microbiol.">
        <title>High frequency of phylogenetically diverse reductive dehalogenase-homologous genes in deep subseafloor sedimentary metagenomes.</title>
        <authorList>
            <person name="Kawai M."/>
            <person name="Futagami T."/>
            <person name="Toyoda A."/>
            <person name="Takaki Y."/>
            <person name="Nishi S."/>
            <person name="Hori S."/>
            <person name="Arai W."/>
            <person name="Tsubouchi T."/>
            <person name="Morono Y."/>
            <person name="Uchiyama I."/>
            <person name="Ito T."/>
            <person name="Fujiyama A."/>
            <person name="Inagaki F."/>
            <person name="Takami H."/>
        </authorList>
    </citation>
    <scope>NUCLEOTIDE SEQUENCE</scope>
    <source>
        <strain evidence="7">Expedition CK06-06</strain>
    </source>
</reference>
<dbReference type="InterPro" id="IPR032432">
    <property type="entry name" value="Radical_SAM_C"/>
</dbReference>
<evidence type="ECO:0000259" key="6">
    <source>
        <dbReference type="Pfam" id="PF16199"/>
    </source>
</evidence>
<dbReference type="EMBL" id="BARW01008654">
    <property type="protein sequence ID" value="GAI86410.1"/>
    <property type="molecule type" value="Genomic_DNA"/>
</dbReference>
<keyword evidence="1" id="KW-0004">4Fe-4S</keyword>
<feature type="domain" description="Radical SAM C-terminal extension" evidence="6">
    <location>
        <begin position="1"/>
        <end position="44"/>
    </location>
</feature>
<evidence type="ECO:0000256" key="3">
    <source>
        <dbReference type="ARBA" id="ARBA00022723"/>
    </source>
</evidence>
<dbReference type="GO" id="GO:0046872">
    <property type="term" value="F:metal ion binding"/>
    <property type="evidence" value="ECO:0007669"/>
    <property type="project" value="UniProtKB-KW"/>
</dbReference>
<name>X1TFP5_9ZZZZ</name>
<sequence length="57" mass="6803">AKIKQHLPPYIRIQRIMRDIPAFLIEAGCKKSNLRQLVDKRLKELDINCNCIRCLRR</sequence>
<accession>X1TFP5</accession>
<comment type="caution">
    <text evidence="7">The sequence shown here is derived from an EMBL/GenBank/DDBJ whole genome shotgun (WGS) entry which is preliminary data.</text>
</comment>
<dbReference type="GO" id="GO:0051539">
    <property type="term" value="F:4 iron, 4 sulfur cluster binding"/>
    <property type="evidence" value="ECO:0007669"/>
    <property type="project" value="UniProtKB-KW"/>
</dbReference>
<evidence type="ECO:0000313" key="7">
    <source>
        <dbReference type="EMBL" id="GAI86410.1"/>
    </source>
</evidence>
<dbReference type="AlphaFoldDB" id="X1TFP5"/>
<evidence type="ECO:0000256" key="5">
    <source>
        <dbReference type="ARBA" id="ARBA00023014"/>
    </source>
</evidence>
<dbReference type="GO" id="GO:0002926">
    <property type="term" value="P:tRNA wobble base 5-methoxycarbonylmethyl-2-thiouridinylation"/>
    <property type="evidence" value="ECO:0007669"/>
    <property type="project" value="TreeGrafter"/>
</dbReference>
<dbReference type="Pfam" id="PF16199">
    <property type="entry name" value="Radical_SAM_C"/>
    <property type="match status" value="1"/>
</dbReference>
<keyword evidence="3" id="KW-0479">Metal-binding</keyword>
<keyword evidence="2" id="KW-0949">S-adenosyl-L-methionine</keyword>
<evidence type="ECO:0000256" key="2">
    <source>
        <dbReference type="ARBA" id="ARBA00022691"/>
    </source>
</evidence>
<organism evidence="7">
    <name type="scientific">marine sediment metagenome</name>
    <dbReference type="NCBI Taxonomy" id="412755"/>
    <lineage>
        <taxon>unclassified sequences</taxon>
        <taxon>metagenomes</taxon>
        <taxon>ecological metagenomes</taxon>
    </lineage>
</organism>
<proteinExistence type="predicted"/>
<keyword evidence="5" id="KW-0411">Iron-sulfur</keyword>
<evidence type="ECO:0000256" key="1">
    <source>
        <dbReference type="ARBA" id="ARBA00022485"/>
    </source>
</evidence>